<evidence type="ECO:0000256" key="4">
    <source>
        <dbReference type="ARBA" id="ARBA00022692"/>
    </source>
</evidence>
<dbReference type="PANTHER" id="PTHR30489">
    <property type="entry name" value="LIPOPROTEIN-RELEASING SYSTEM TRANSMEMBRANE PROTEIN LOLE"/>
    <property type="match status" value="1"/>
</dbReference>
<dbReference type="AlphaFoldDB" id="A0A1S8M7D7"/>
<comment type="subcellular location">
    <subcellularLocation>
        <location evidence="1">Cell membrane</location>
        <topology evidence="1">Multi-pass membrane protein</topology>
    </subcellularLocation>
</comment>
<gene>
    <name evidence="9" type="ORF">CROST_010020</name>
</gene>
<evidence type="ECO:0000256" key="5">
    <source>
        <dbReference type="ARBA" id="ARBA00022989"/>
    </source>
</evidence>
<evidence type="ECO:0000313" key="9">
    <source>
        <dbReference type="EMBL" id="URZ10294.1"/>
    </source>
</evidence>
<dbReference type="KEGG" id="crw:CROST_010020"/>
<evidence type="ECO:0000313" key="10">
    <source>
        <dbReference type="Proteomes" id="UP000190951"/>
    </source>
</evidence>
<dbReference type="PANTHER" id="PTHR30489:SF0">
    <property type="entry name" value="LIPOPROTEIN-RELEASING SYSTEM TRANSMEMBRANE PROTEIN LOLE"/>
    <property type="match status" value="1"/>
</dbReference>
<evidence type="ECO:0000256" key="3">
    <source>
        <dbReference type="ARBA" id="ARBA00022475"/>
    </source>
</evidence>
<reference evidence="9 10" key="1">
    <citation type="submission" date="2022-04" db="EMBL/GenBank/DDBJ databases">
        <title>Genome sequence of C. roseum typestrain.</title>
        <authorList>
            <person name="Poehlein A."/>
            <person name="Schoch T."/>
            <person name="Duerre P."/>
            <person name="Daniel R."/>
        </authorList>
    </citation>
    <scope>NUCLEOTIDE SEQUENCE [LARGE SCALE GENOMIC DNA]</scope>
    <source>
        <strain evidence="9 10">DSM 7320</strain>
    </source>
</reference>
<organism evidence="9 10">
    <name type="scientific">Clostridium felsineum</name>
    <dbReference type="NCBI Taxonomy" id="36839"/>
    <lineage>
        <taxon>Bacteria</taxon>
        <taxon>Bacillati</taxon>
        <taxon>Bacillota</taxon>
        <taxon>Clostridia</taxon>
        <taxon>Eubacteriales</taxon>
        <taxon>Clostridiaceae</taxon>
        <taxon>Clostridium</taxon>
    </lineage>
</organism>
<keyword evidence="3" id="KW-1003">Cell membrane</keyword>
<evidence type="ECO:0000259" key="7">
    <source>
        <dbReference type="Pfam" id="PF02687"/>
    </source>
</evidence>
<keyword evidence="6" id="KW-0472">Membrane</keyword>
<dbReference type="STRING" id="84029.CROST_10470"/>
<comment type="similarity">
    <text evidence="2">Belongs to the ABC-4 integral membrane protein family. LolC/E subfamily.</text>
</comment>
<sequence length="800" mass="88920">MIITITIAAALLITSLGVADSANRVTEKQVNKQNGVYNIAVTAKNTTYEPFFDESRIPKEDFIEFVPILNLDGYLNKRVEVAVEGVEEGNYEKLPNMKILKKTGANPLDGNGAIISERMAKAHSFKVGSEITIKSEDKSQVYKVNAIAESVGVFSTDEKDKFAIVVNEKSIWRILNINKLYNYMFASLKRNVNSSKFIKDFNNKGYNCTANLIFDKAKAESDMETVQILFYFMLVIVVFMSAFIIYSCFKLIVLERLPVIGTFLSQGETSFGIIKLLLSESIIYGLISGIISIFLGKGLLYLLADLQNNYKAYGVQTSVDLKNSWFIAGVAFAVIITCVSAVLPVLIIKKLQIKDIILNKANMTSSKYKIFIIGSVLVAISIIINSSNSELAIEFSPVSFILFMVGSIIILPSFIRIISYPLMYMSKNISIWIKLALNNIRSLKALLNNIRLIIISMVSILIILSFSHSYINALIGAASNYSYDIDVNQGNDPHKIEIVLSKDKNIKSIIKTYGVGNGEVKGSNIKLPIVGIEPNTYRAFNNYYTIKDKDKFYNDLSKKERNMAIDSKSAKSLKKSIGDSVVLKIDNREAKYKITGIFDAKVTESQILINKDNMINDFKVEVPDDYSLVVKGNVDKEKSNLENELMGTSAKVKTLKETVAAYREDFQLLITALMFFSIMTVAMGIFAIINNISVSFIQRKRELDVLSSVGATKGKNTLTIVIEGIFTAVFSIIGGGIISYYSVGVLGKLTKLVGISIAMTYDFKAFYYVCIGILVTMLLASTSAVIKNKKISIVEELKYE</sequence>
<evidence type="ECO:0000256" key="6">
    <source>
        <dbReference type="ARBA" id="ARBA00023136"/>
    </source>
</evidence>
<dbReference type="GO" id="GO:0098797">
    <property type="term" value="C:plasma membrane protein complex"/>
    <property type="evidence" value="ECO:0007669"/>
    <property type="project" value="TreeGrafter"/>
</dbReference>
<evidence type="ECO:0000256" key="2">
    <source>
        <dbReference type="ARBA" id="ARBA00005236"/>
    </source>
</evidence>
<feature type="domain" description="MacB-like periplasmic core" evidence="8">
    <location>
        <begin position="2"/>
        <end position="196"/>
    </location>
</feature>
<dbReference type="EMBL" id="CP096983">
    <property type="protein sequence ID" value="URZ10294.1"/>
    <property type="molecule type" value="Genomic_DNA"/>
</dbReference>
<dbReference type="InterPro" id="IPR025857">
    <property type="entry name" value="MacB_PCD"/>
</dbReference>
<dbReference type="Proteomes" id="UP000190951">
    <property type="component" value="Chromosome"/>
</dbReference>
<dbReference type="Pfam" id="PF12704">
    <property type="entry name" value="MacB_PCD"/>
    <property type="match status" value="1"/>
</dbReference>
<dbReference type="InterPro" id="IPR003838">
    <property type="entry name" value="ABC3_permease_C"/>
</dbReference>
<feature type="domain" description="ABC3 transporter permease C-terminal" evidence="7">
    <location>
        <begin position="674"/>
        <end position="792"/>
    </location>
</feature>
<accession>A0A1S8M7D7</accession>
<proteinExistence type="inferred from homology"/>
<keyword evidence="5" id="KW-1133">Transmembrane helix</keyword>
<feature type="domain" description="ABC3 transporter permease C-terminal" evidence="7">
    <location>
        <begin position="232"/>
        <end position="352"/>
    </location>
</feature>
<dbReference type="InterPro" id="IPR051447">
    <property type="entry name" value="Lipoprotein-release_system"/>
</dbReference>
<evidence type="ECO:0000259" key="8">
    <source>
        <dbReference type="Pfam" id="PF12704"/>
    </source>
</evidence>
<dbReference type="GO" id="GO:0044874">
    <property type="term" value="P:lipoprotein localization to outer membrane"/>
    <property type="evidence" value="ECO:0007669"/>
    <property type="project" value="TreeGrafter"/>
</dbReference>
<protein>
    <submittedName>
        <fullName evidence="9">Uncharacterized protein</fullName>
    </submittedName>
</protein>
<dbReference type="Pfam" id="PF02687">
    <property type="entry name" value="FtsX"/>
    <property type="match status" value="2"/>
</dbReference>
<name>A0A1S8M7D7_9CLOT</name>
<keyword evidence="10" id="KW-1185">Reference proteome</keyword>
<keyword evidence="4" id="KW-0812">Transmembrane</keyword>
<evidence type="ECO:0000256" key="1">
    <source>
        <dbReference type="ARBA" id="ARBA00004651"/>
    </source>
</evidence>